<organism evidence="4 5">
    <name type="scientific">Asanoa ishikariensis</name>
    <dbReference type="NCBI Taxonomy" id="137265"/>
    <lineage>
        <taxon>Bacteria</taxon>
        <taxon>Bacillati</taxon>
        <taxon>Actinomycetota</taxon>
        <taxon>Actinomycetes</taxon>
        <taxon>Micromonosporales</taxon>
        <taxon>Micromonosporaceae</taxon>
        <taxon>Asanoa</taxon>
    </lineage>
</organism>
<evidence type="ECO:0000256" key="1">
    <source>
        <dbReference type="ARBA" id="ARBA00023002"/>
    </source>
</evidence>
<dbReference type="InterPro" id="IPR036661">
    <property type="entry name" value="Luciferase-like_sf"/>
</dbReference>
<accession>A0A1H3UH58</accession>
<proteinExistence type="predicted"/>
<dbReference type="GO" id="GO:0005829">
    <property type="term" value="C:cytosol"/>
    <property type="evidence" value="ECO:0007669"/>
    <property type="project" value="TreeGrafter"/>
</dbReference>
<dbReference type="Pfam" id="PF00296">
    <property type="entry name" value="Bac_luciferase"/>
    <property type="match status" value="1"/>
</dbReference>
<name>A0A1H3UH58_9ACTN</name>
<evidence type="ECO:0000259" key="3">
    <source>
        <dbReference type="Pfam" id="PF00296"/>
    </source>
</evidence>
<dbReference type="PANTHER" id="PTHR30137">
    <property type="entry name" value="LUCIFERASE-LIKE MONOOXYGENASE"/>
    <property type="match status" value="1"/>
</dbReference>
<reference evidence="5" key="1">
    <citation type="submission" date="2016-10" db="EMBL/GenBank/DDBJ databases">
        <authorList>
            <person name="Varghese N."/>
            <person name="Submissions S."/>
        </authorList>
    </citation>
    <scope>NUCLEOTIDE SEQUENCE [LARGE SCALE GENOMIC DNA]</scope>
    <source>
        <strain evidence="5">DSM 44718</strain>
    </source>
</reference>
<keyword evidence="5" id="KW-1185">Reference proteome</keyword>
<dbReference type="AlphaFoldDB" id="A0A1H3UH58"/>
<dbReference type="SUPFAM" id="SSF51679">
    <property type="entry name" value="Bacterial luciferase-like"/>
    <property type="match status" value="1"/>
</dbReference>
<dbReference type="GO" id="GO:0004497">
    <property type="term" value="F:monooxygenase activity"/>
    <property type="evidence" value="ECO:0007669"/>
    <property type="project" value="UniProtKB-KW"/>
</dbReference>
<dbReference type="EMBL" id="FNQB01000004">
    <property type="protein sequence ID" value="SDZ61793.1"/>
    <property type="molecule type" value="Genomic_DNA"/>
</dbReference>
<protein>
    <submittedName>
        <fullName evidence="4">Flavin-dependent oxidoreductase, luciferase family (Includes alkanesulfonate monooxygenase SsuD and methylene tetrahydromethanopterin reductase)</fullName>
    </submittedName>
</protein>
<dbReference type="Gene3D" id="3.20.20.30">
    <property type="entry name" value="Luciferase-like domain"/>
    <property type="match status" value="1"/>
</dbReference>
<dbReference type="InterPro" id="IPR050766">
    <property type="entry name" value="Bact_Lucif_Oxidored"/>
</dbReference>
<gene>
    <name evidence="4" type="ORF">SAMN05421684_7315</name>
</gene>
<evidence type="ECO:0000256" key="2">
    <source>
        <dbReference type="ARBA" id="ARBA00023033"/>
    </source>
</evidence>
<feature type="domain" description="Luciferase-like" evidence="3">
    <location>
        <begin position="9"/>
        <end position="304"/>
    </location>
</feature>
<dbReference type="PANTHER" id="PTHR30137:SF8">
    <property type="entry name" value="BLR5498 PROTEIN"/>
    <property type="match status" value="1"/>
</dbReference>
<dbReference type="OrthoDB" id="7903015at2"/>
<evidence type="ECO:0000313" key="5">
    <source>
        <dbReference type="Proteomes" id="UP000199632"/>
    </source>
</evidence>
<sequence>MTAEPQTHLFLLAGRVPGTSHAETLASAVSYALAAERLGFAGVALAEHHFISYGTCPSAIALAANLLGATSRIRVGTAACVLSTRHPVALAEEAVLLDEVSGGRFALGVARGGPWVDLEVFGTGLDRFTTGFPESLDLLLAWLSGAPRVGADGPLFRFRPVAVVPRPRRPLPVWVAATSPSTVEAAAARGLPVLLGMHASDAEHADLLGRYRRVAAAHGHDPALAPHASAHLAQVGADAAALVRTRLPALLAGTREYVRVDGSPPAHRDLAAYTEHLIQIGAVGDAAEVRRRLAASAAATGVHHQLLMVEAAGTRPEVTANIEALAAALG</sequence>
<keyword evidence="1" id="KW-0560">Oxidoreductase</keyword>
<dbReference type="Proteomes" id="UP000199632">
    <property type="component" value="Unassembled WGS sequence"/>
</dbReference>
<keyword evidence="2 4" id="KW-0503">Monooxygenase</keyword>
<dbReference type="RefSeq" id="WP_090802325.1">
    <property type="nucleotide sequence ID" value="NZ_BOND01000005.1"/>
</dbReference>
<evidence type="ECO:0000313" key="4">
    <source>
        <dbReference type="EMBL" id="SDZ61793.1"/>
    </source>
</evidence>
<dbReference type="GO" id="GO:0016705">
    <property type="term" value="F:oxidoreductase activity, acting on paired donors, with incorporation or reduction of molecular oxygen"/>
    <property type="evidence" value="ECO:0007669"/>
    <property type="project" value="InterPro"/>
</dbReference>
<dbReference type="STRING" id="137265.SAMN05421684_7315"/>
<dbReference type="InterPro" id="IPR011251">
    <property type="entry name" value="Luciferase-like_dom"/>
</dbReference>